<evidence type="ECO:0000313" key="1">
    <source>
        <dbReference type="EMBL" id="KAK3516062.1"/>
    </source>
</evidence>
<accession>A0AAE0USI1</accession>
<dbReference type="PANTHER" id="PTHR47272:SF1">
    <property type="entry name" value="PIGGYBAC TRANSPOSABLE ELEMENT-DERIVED PROTEIN 3-LIKE"/>
    <property type="match status" value="1"/>
</dbReference>
<reference evidence="1" key="1">
    <citation type="submission" date="2023-06" db="EMBL/GenBank/DDBJ databases">
        <title>Male Hemibagrus guttatus genome.</title>
        <authorList>
            <person name="Bian C."/>
        </authorList>
    </citation>
    <scope>NUCLEOTIDE SEQUENCE</scope>
    <source>
        <strain evidence="1">Male_cb2023</strain>
        <tissue evidence="1">Muscle</tissue>
    </source>
</reference>
<sequence>MDDQIMKKKGRGTHQDKITTHDSVNLRDVKWFDNQPVTLSSFVGAKSVAHVQRQEHNKSMGGVDLLDSPIALYHTKIHSKKCYHRLVFHMLDLTVVEAWLLY</sequence>
<protein>
    <submittedName>
        <fullName evidence="1">Uncharacterized protein</fullName>
    </submittedName>
</protein>
<keyword evidence="2" id="KW-1185">Reference proteome</keyword>
<dbReference type="PANTHER" id="PTHR47272">
    <property type="entry name" value="DDE_TNP_1_7 DOMAIN-CONTAINING PROTEIN"/>
    <property type="match status" value="1"/>
</dbReference>
<proteinExistence type="predicted"/>
<dbReference type="Proteomes" id="UP001274896">
    <property type="component" value="Unassembled WGS sequence"/>
</dbReference>
<organism evidence="1 2">
    <name type="scientific">Hemibagrus guttatus</name>
    <dbReference type="NCBI Taxonomy" id="175788"/>
    <lineage>
        <taxon>Eukaryota</taxon>
        <taxon>Metazoa</taxon>
        <taxon>Chordata</taxon>
        <taxon>Craniata</taxon>
        <taxon>Vertebrata</taxon>
        <taxon>Euteleostomi</taxon>
        <taxon>Actinopterygii</taxon>
        <taxon>Neopterygii</taxon>
        <taxon>Teleostei</taxon>
        <taxon>Ostariophysi</taxon>
        <taxon>Siluriformes</taxon>
        <taxon>Bagridae</taxon>
        <taxon>Hemibagrus</taxon>
    </lineage>
</organism>
<comment type="caution">
    <text evidence="1">The sequence shown here is derived from an EMBL/GenBank/DDBJ whole genome shotgun (WGS) entry which is preliminary data.</text>
</comment>
<dbReference type="AlphaFoldDB" id="A0AAE0USI1"/>
<evidence type="ECO:0000313" key="2">
    <source>
        <dbReference type="Proteomes" id="UP001274896"/>
    </source>
</evidence>
<gene>
    <name evidence="1" type="ORF">QTP70_004009</name>
</gene>
<dbReference type="EMBL" id="JAUCMX010000019">
    <property type="protein sequence ID" value="KAK3516062.1"/>
    <property type="molecule type" value="Genomic_DNA"/>
</dbReference>
<name>A0AAE0USI1_9TELE</name>